<reference evidence="2 3" key="1">
    <citation type="journal article" date="2023" name="Plants (Basel)">
        <title>Bridging the Gap: Combining Genomics and Transcriptomics Approaches to Understand Stylosanthes scabra, an Orphan Legume from the Brazilian Caatinga.</title>
        <authorList>
            <person name="Ferreira-Neto J.R.C."/>
            <person name="da Silva M.D."/>
            <person name="Binneck E."/>
            <person name="de Melo N.F."/>
            <person name="da Silva R.H."/>
            <person name="de Melo A.L.T.M."/>
            <person name="Pandolfi V."/>
            <person name="Bustamante F.O."/>
            <person name="Brasileiro-Vidal A.C."/>
            <person name="Benko-Iseppon A.M."/>
        </authorList>
    </citation>
    <scope>NUCLEOTIDE SEQUENCE [LARGE SCALE GENOMIC DNA]</scope>
    <source>
        <tissue evidence="2">Leaves</tissue>
    </source>
</reference>
<evidence type="ECO:0000313" key="2">
    <source>
        <dbReference type="EMBL" id="MED6162931.1"/>
    </source>
</evidence>
<keyword evidence="3" id="KW-1185">Reference proteome</keyword>
<proteinExistence type="predicted"/>
<comment type="caution">
    <text evidence="2">The sequence shown here is derived from an EMBL/GenBank/DDBJ whole genome shotgun (WGS) entry which is preliminary data.</text>
</comment>
<evidence type="ECO:0000313" key="3">
    <source>
        <dbReference type="Proteomes" id="UP001341840"/>
    </source>
</evidence>
<feature type="compositionally biased region" description="Basic and acidic residues" evidence="1">
    <location>
        <begin position="204"/>
        <end position="232"/>
    </location>
</feature>
<gene>
    <name evidence="2" type="ORF">PIB30_075136</name>
</gene>
<evidence type="ECO:0000256" key="1">
    <source>
        <dbReference type="SAM" id="MobiDB-lite"/>
    </source>
</evidence>
<feature type="region of interest" description="Disordered" evidence="1">
    <location>
        <begin position="1"/>
        <end position="24"/>
    </location>
</feature>
<feature type="compositionally biased region" description="Basic and acidic residues" evidence="1">
    <location>
        <begin position="15"/>
        <end position="24"/>
    </location>
</feature>
<dbReference type="EMBL" id="JASCZI010121779">
    <property type="protein sequence ID" value="MED6162931.1"/>
    <property type="molecule type" value="Genomic_DNA"/>
</dbReference>
<protein>
    <submittedName>
        <fullName evidence="2">Uncharacterized protein</fullName>
    </submittedName>
</protein>
<accession>A0ABU6UNQ4</accession>
<name>A0ABU6UNQ4_9FABA</name>
<dbReference type="Proteomes" id="UP001341840">
    <property type="component" value="Unassembled WGS sequence"/>
</dbReference>
<sequence length="239" mass="27927">MSKYKRENTAQNKYYENKKKSETDGVLKEMRRVWKWVEVKKKKEMEENVEGLKKEIATKVKEQRKVVEVVKSEEQMERLSRSLMGVSIIPIEFRKVMNLLLEECKGLGVIECRDVGPYRCLVTFSSPEIRDGAMEDQLLLSVFDEVRPHWDVFWILSRRVFGLRWYGCRCIYDESLKTLYVASSQHEIGINDECKDVQTMNEERELDDAKTGVSNHDGEMMDGDSIRQHEEGISDEGDA</sequence>
<organism evidence="2 3">
    <name type="scientific">Stylosanthes scabra</name>
    <dbReference type="NCBI Taxonomy" id="79078"/>
    <lineage>
        <taxon>Eukaryota</taxon>
        <taxon>Viridiplantae</taxon>
        <taxon>Streptophyta</taxon>
        <taxon>Embryophyta</taxon>
        <taxon>Tracheophyta</taxon>
        <taxon>Spermatophyta</taxon>
        <taxon>Magnoliopsida</taxon>
        <taxon>eudicotyledons</taxon>
        <taxon>Gunneridae</taxon>
        <taxon>Pentapetalae</taxon>
        <taxon>rosids</taxon>
        <taxon>fabids</taxon>
        <taxon>Fabales</taxon>
        <taxon>Fabaceae</taxon>
        <taxon>Papilionoideae</taxon>
        <taxon>50 kb inversion clade</taxon>
        <taxon>dalbergioids sensu lato</taxon>
        <taxon>Dalbergieae</taxon>
        <taxon>Pterocarpus clade</taxon>
        <taxon>Stylosanthes</taxon>
    </lineage>
</organism>
<feature type="region of interest" description="Disordered" evidence="1">
    <location>
        <begin position="204"/>
        <end position="239"/>
    </location>
</feature>